<dbReference type="AlphaFoldDB" id="A0A1F6DLU9"/>
<dbReference type="GO" id="GO:0045454">
    <property type="term" value="P:cell redox homeostasis"/>
    <property type="evidence" value="ECO:0007669"/>
    <property type="project" value="TreeGrafter"/>
</dbReference>
<dbReference type="Pfam" id="PF00462">
    <property type="entry name" value="Glutaredoxin"/>
    <property type="match status" value="1"/>
</dbReference>
<evidence type="ECO:0000313" key="2">
    <source>
        <dbReference type="EMBL" id="OGG62408.1"/>
    </source>
</evidence>
<sequence>MDKNVTIYSTPTCHFCQMTKDFLKEKGIAYTDFDVAHDLEKRQEMIQKSGQMGVPVIFIGNEMIIGFDQERLVSTLGLPAQAGITA</sequence>
<name>A0A1F6DLU9_9BACT</name>
<comment type="caution">
    <text evidence="2">The sequence shown here is derived from an EMBL/GenBank/DDBJ whole genome shotgun (WGS) entry which is preliminary data.</text>
</comment>
<dbReference type="InterPro" id="IPR036249">
    <property type="entry name" value="Thioredoxin-like_sf"/>
</dbReference>
<feature type="domain" description="Glutaredoxin" evidence="1">
    <location>
        <begin position="5"/>
        <end position="64"/>
    </location>
</feature>
<dbReference type="PANTHER" id="PTHR34386">
    <property type="entry name" value="GLUTAREDOXIN"/>
    <property type="match status" value="1"/>
</dbReference>
<dbReference type="GO" id="GO:0009055">
    <property type="term" value="F:electron transfer activity"/>
    <property type="evidence" value="ECO:0007669"/>
    <property type="project" value="TreeGrafter"/>
</dbReference>
<dbReference type="SUPFAM" id="SSF52833">
    <property type="entry name" value="Thioredoxin-like"/>
    <property type="match status" value="1"/>
</dbReference>
<protein>
    <submittedName>
        <fullName evidence="2">NrdH-redoxin</fullName>
    </submittedName>
</protein>
<organism evidence="2 3">
    <name type="scientific">Candidatus Kaiserbacteria bacterium RIFCSPHIGHO2_02_FULL_54_22</name>
    <dbReference type="NCBI Taxonomy" id="1798495"/>
    <lineage>
        <taxon>Bacteria</taxon>
        <taxon>Candidatus Kaiseribacteriota</taxon>
    </lineage>
</organism>
<dbReference type="PROSITE" id="PS51354">
    <property type="entry name" value="GLUTAREDOXIN_2"/>
    <property type="match status" value="1"/>
</dbReference>
<accession>A0A1F6DLU9</accession>
<dbReference type="Proteomes" id="UP000178532">
    <property type="component" value="Unassembled WGS sequence"/>
</dbReference>
<dbReference type="PANTHER" id="PTHR34386:SF1">
    <property type="entry name" value="GLUTAREDOXIN-LIKE PROTEIN NRDH"/>
    <property type="match status" value="1"/>
</dbReference>
<dbReference type="STRING" id="1798495.A3C19_00270"/>
<evidence type="ECO:0000313" key="3">
    <source>
        <dbReference type="Proteomes" id="UP000178532"/>
    </source>
</evidence>
<dbReference type="CDD" id="cd02976">
    <property type="entry name" value="NrdH"/>
    <property type="match status" value="1"/>
</dbReference>
<dbReference type="Gene3D" id="3.40.30.10">
    <property type="entry name" value="Glutaredoxin"/>
    <property type="match status" value="1"/>
</dbReference>
<reference evidence="2 3" key="1">
    <citation type="journal article" date="2016" name="Nat. Commun.">
        <title>Thousands of microbial genomes shed light on interconnected biogeochemical processes in an aquifer system.</title>
        <authorList>
            <person name="Anantharaman K."/>
            <person name="Brown C.T."/>
            <person name="Hug L.A."/>
            <person name="Sharon I."/>
            <person name="Castelle C.J."/>
            <person name="Probst A.J."/>
            <person name="Thomas B.C."/>
            <person name="Singh A."/>
            <person name="Wilkins M.J."/>
            <person name="Karaoz U."/>
            <person name="Brodie E.L."/>
            <person name="Williams K.H."/>
            <person name="Hubbard S.S."/>
            <person name="Banfield J.F."/>
        </authorList>
    </citation>
    <scope>NUCLEOTIDE SEQUENCE [LARGE SCALE GENOMIC DNA]</scope>
</reference>
<dbReference type="InterPro" id="IPR002109">
    <property type="entry name" value="Glutaredoxin"/>
</dbReference>
<gene>
    <name evidence="2" type="ORF">A3C19_00270</name>
</gene>
<dbReference type="EMBL" id="MFLI01000007">
    <property type="protein sequence ID" value="OGG62408.1"/>
    <property type="molecule type" value="Genomic_DNA"/>
</dbReference>
<proteinExistence type="predicted"/>
<dbReference type="InterPro" id="IPR051548">
    <property type="entry name" value="Grx-like_ET"/>
</dbReference>
<evidence type="ECO:0000259" key="1">
    <source>
        <dbReference type="Pfam" id="PF00462"/>
    </source>
</evidence>